<evidence type="ECO:0000313" key="2">
    <source>
        <dbReference type="EMBL" id="SHI77320.1"/>
    </source>
</evidence>
<accession>A0A1M6DW26</accession>
<name>A0A1M6DW26_9FLAO</name>
<gene>
    <name evidence="2" type="ORF">SAMN04487908_105119</name>
</gene>
<dbReference type="Proteomes" id="UP000184172">
    <property type="component" value="Unassembled WGS sequence"/>
</dbReference>
<feature type="chain" id="PRO_5009916859" evidence="1">
    <location>
        <begin position="30"/>
        <end position="341"/>
    </location>
</feature>
<dbReference type="EMBL" id="FQYV01000005">
    <property type="protein sequence ID" value="SHI77320.1"/>
    <property type="molecule type" value="Genomic_DNA"/>
</dbReference>
<organism evidence="2 3">
    <name type="scientific">Aequorivita viscosa</name>
    <dbReference type="NCBI Taxonomy" id="797419"/>
    <lineage>
        <taxon>Bacteria</taxon>
        <taxon>Pseudomonadati</taxon>
        <taxon>Bacteroidota</taxon>
        <taxon>Flavobacteriia</taxon>
        <taxon>Flavobacteriales</taxon>
        <taxon>Flavobacteriaceae</taxon>
        <taxon>Aequorivita</taxon>
    </lineage>
</organism>
<protein>
    <submittedName>
        <fullName evidence="2">Uncharacterized protein</fullName>
    </submittedName>
</protein>
<feature type="signal peptide" evidence="1">
    <location>
        <begin position="1"/>
        <end position="29"/>
    </location>
</feature>
<evidence type="ECO:0000313" key="3">
    <source>
        <dbReference type="Proteomes" id="UP000184172"/>
    </source>
</evidence>
<dbReference type="OrthoDB" id="1090891at2"/>
<dbReference type="RefSeq" id="WP_143036838.1">
    <property type="nucleotide sequence ID" value="NZ_FNNS01000006.1"/>
</dbReference>
<dbReference type="PROSITE" id="PS51257">
    <property type="entry name" value="PROKAR_LIPOPROTEIN"/>
    <property type="match status" value="1"/>
</dbReference>
<reference evidence="3" key="1">
    <citation type="submission" date="2016-11" db="EMBL/GenBank/DDBJ databases">
        <authorList>
            <person name="Varghese N."/>
            <person name="Submissions S."/>
        </authorList>
    </citation>
    <scope>NUCLEOTIDE SEQUENCE [LARGE SCALE GENOMIC DNA]</scope>
    <source>
        <strain evidence="3">DSM 26349</strain>
    </source>
</reference>
<evidence type="ECO:0000256" key="1">
    <source>
        <dbReference type="SAM" id="SignalP"/>
    </source>
</evidence>
<keyword evidence="1" id="KW-0732">Signal</keyword>
<keyword evidence="3" id="KW-1185">Reference proteome</keyword>
<proteinExistence type="predicted"/>
<dbReference type="AlphaFoldDB" id="A0A1M6DW26"/>
<sequence length="341" mass="37179">MKNNNRNFSRFGKYIVLFLFMGALITSCSKDNENPPEEDLINRAEFEDGYFNIESGEFYGRPMPSSNSQSLEILSVTGNSTILAGGSNFINLRGSANATQVVVGVKNQPGYFTMPMSINGDGESTAEMRLLIGQDLSDTFSLSFMVSDGQGNYSVSHDMTVNLMDAGTGILQVSLSWDKFNDVDLHLIDPNGEEIYFANSTSATGGQLDVDSNAACNIDEINNENIYYDDSPNVTIPYGEYEVLVDLWSNCDIVPNTNYTVLVYYGGELIATTEGTNPFAGVLTPADESGNTNLFSVMKFNIDGAPAPRGSGTSAQSLLKKGYRFSVDKNNKVFKNFGTKK</sequence>